<dbReference type="SUPFAM" id="SSF47413">
    <property type="entry name" value="lambda repressor-like DNA-binding domains"/>
    <property type="match status" value="1"/>
</dbReference>
<dbReference type="Proteomes" id="UP000649753">
    <property type="component" value="Unassembled WGS sequence"/>
</dbReference>
<keyword evidence="4" id="KW-0804">Transcription</keyword>
<dbReference type="InterPro" id="IPR010982">
    <property type="entry name" value="Lambda_DNA-bd_dom_sf"/>
</dbReference>
<comment type="caution">
    <text evidence="6">The sequence shown here is derived from an EMBL/GenBank/DDBJ whole genome shotgun (WGS) entry which is preliminary data.</text>
</comment>
<sequence>MVHGVPRRPTQADIARLAGVSQATVSLVLNERDTGARISPETRDRVLAVMREWGYVANASARSLAGGRNRIIGVYTFEPVFPTTSVDFYFPFLLGMEQEAAELGHDLLLFTSVGGERRMYRDGATRLTVADGALLLGRNPNVDEIERLRDSGYPFVYVGHREVSGASVSYVAADYTRATRELTERLFERGHERVAYARLGEGEAQPSTDREKGFRQALRAGAPRRPIGPVWTLASPEEVDGLVEEVVGAGITAVVAEQQLLAEEVRRATGRRGLSIPADLSIVVLGDPTGAHGDEVAWTGLEVPRQEMGRVATRLLVRSLDDAERTVVRESVSCPIVPGSTVGPARRSVSPR</sequence>
<dbReference type="Gene3D" id="1.10.260.40">
    <property type="entry name" value="lambda repressor-like DNA-binding domains"/>
    <property type="match status" value="1"/>
</dbReference>
<feature type="domain" description="HTH lacI-type" evidence="5">
    <location>
        <begin position="9"/>
        <end position="66"/>
    </location>
</feature>
<dbReference type="Pfam" id="PF13377">
    <property type="entry name" value="Peripla_BP_3"/>
    <property type="match status" value="1"/>
</dbReference>
<dbReference type="EMBL" id="JADBEB010000001">
    <property type="protein sequence ID" value="MBE1489687.1"/>
    <property type="molecule type" value="Genomic_DNA"/>
</dbReference>
<gene>
    <name evidence="6" type="ORF">H4W31_005325</name>
</gene>
<evidence type="ECO:0000259" key="5">
    <source>
        <dbReference type="PROSITE" id="PS50932"/>
    </source>
</evidence>
<evidence type="ECO:0000256" key="2">
    <source>
        <dbReference type="ARBA" id="ARBA00023015"/>
    </source>
</evidence>
<keyword evidence="7" id="KW-1185">Reference proteome</keyword>
<dbReference type="CDD" id="cd06267">
    <property type="entry name" value="PBP1_LacI_sugar_binding-like"/>
    <property type="match status" value="1"/>
</dbReference>
<evidence type="ECO:0000256" key="3">
    <source>
        <dbReference type="ARBA" id="ARBA00023125"/>
    </source>
</evidence>
<evidence type="ECO:0000313" key="7">
    <source>
        <dbReference type="Proteomes" id="UP000649753"/>
    </source>
</evidence>
<dbReference type="AlphaFoldDB" id="A0A927M9Q6"/>
<dbReference type="InterPro" id="IPR046335">
    <property type="entry name" value="LacI/GalR-like_sensor"/>
</dbReference>
<dbReference type="GO" id="GO:0003700">
    <property type="term" value="F:DNA-binding transcription factor activity"/>
    <property type="evidence" value="ECO:0007669"/>
    <property type="project" value="TreeGrafter"/>
</dbReference>
<name>A0A927M9Q6_9ACTN</name>
<dbReference type="Gene3D" id="3.40.50.2300">
    <property type="match status" value="2"/>
</dbReference>
<dbReference type="Pfam" id="PF00356">
    <property type="entry name" value="LacI"/>
    <property type="match status" value="1"/>
</dbReference>
<evidence type="ECO:0000256" key="1">
    <source>
        <dbReference type="ARBA" id="ARBA00022491"/>
    </source>
</evidence>
<protein>
    <submittedName>
        <fullName evidence="6">DNA-binding LacI/PurR family transcriptional regulator</fullName>
    </submittedName>
</protein>
<dbReference type="CDD" id="cd01392">
    <property type="entry name" value="HTH_LacI"/>
    <property type="match status" value="1"/>
</dbReference>
<dbReference type="InterPro" id="IPR028082">
    <property type="entry name" value="Peripla_BP_I"/>
</dbReference>
<keyword evidence="2" id="KW-0805">Transcription regulation</keyword>
<dbReference type="PANTHER" id="PTHR30146:SF148">
    <property type="entry name" value="HTH-TYPE TRANSCRIPTIONAL REPRESSOR PURR-RELATED"/>
    <property type="match status" value="1"/>
</dbReference>
<evidence type="ECO:0000256" key="4">
    <source>
        <dbReference type="ARBA" id="ARBA00023163"/>
    </source>
</evidence>
<keyword evidence="1" id="KW-0678">Repressor</keyword>
<dbReference type="InterPro" id="IPR000843">
    <property type="entry name" value="HTH_LacI"/>
</dbReference>
<dbReference type="PANTHER" id="PTHR30146">
    <property type="entry name" value="LACI-RELATED TRANSCRIPTIONAL REPRESSOR"/>
    <property type="match status" value="1"/>
</dbReference>
<dbReference type="SUPFAM" id="SSF53822">
    <property type="entry name" value="Periplasmic binding protein-like I"/>
    <property type="match status" value="1"/>
</dbReference>
<dbReference type="SMART" id="SM00354">
    <property type="entry name" value="HTH_LACI"/>
    <property type="match status" value="1"/>
</dbReference>
<dbReference type="PROSITE" id="PS50932">
    <property type="entry name" value="HTH_LACI_2"/>
    <property type="match status" value="1"/>
</dbReference>
<evidence type="ECO:0000313" key="6">
    <source>
        <dbReference type="EMBL" id="MBE1489687.1"/>
    </source>
</evidence>
<dbReference type="GO" id="GO:0000976">
    <property type="term" value="F:transcription cis-regulatory region binding"/>
    <property type="evidence" value="ECO:0007669"/>
    <property type="project" value="TreeGrafter"/>
</dbReference>
<keyword evidence="3 6" id="KW-0238">DNA-binding</keyword>
<dbReference type="RefSeq" id="WP_225945683.1">
    <property type="nucleotide sequence ID" value="NZ_JADBEB010000001.1"/>
</dbReference>
<organism evidence="6 7">
    <name type="scientific">Plantactinospora soyae</name>
    <dbReference type="NCBI Taxonomy" id="1544732"/>
    <lineage>
        <taxon>Bacteria</taxon>
        <taxon>Bacillati</taxon>
        <taxon>Actinomycetota</taxon>
        <taxon>Actinomycetes</taxon>
        <taxon>Micromonosporales</taxon>
        <taxon>Micromonosporaceae</taxon>
        <taxon>Plantactinospora</taxon>
    </lineage>
</organism>
<reference evidence="6" key="1">
    <citation type="submission" date="2020-10" db="EMBL/GenBank/DDBJ databases">
        <title>Sequencing the genomes of 1000 actinobacteria strains.</title>
        <authorList>
            <person name="Klenk H.-P."/>
        </authorList>
    </citation>
    <scope>NUCLEOTIDE SEQUENCE</scope>
    <source>
        <strain evidence="6">DSM 46832</strain>
    </source>
</reference>
<proteinExistence type="predicted"/>
<accession>A0A927M9Q6</accession>